<sequence>MRKIRNTKKVNRTFKAMNVSEFKMECHISNLPKCPYCGGSMKLTTKPDFNNEMRTYLECKNNDALHDVRCQVIKLDNNYLRLTSTPADKRLRILRQQAHWYMNLLIKNKLFTDILDIYAYLNDRTLLGSGRRETSELMLASGNSLASIGTGRINHIGEMQQFGCQEVIRECIKLLYKNRDKLIFRWRYGNPVYETPDLSLMLDEIVAGRKFNEEKIAC</sequence>
<evidence type="ECO:0000313" key="2">
    <source>
        <dbReference type="Proteomes" id="UP000766246"/>
    </source>
</evidence>
<accession>A0A927YNY7</accession>
<organism evidence="1 2">
    <name type="scientific">Pseudobutyrivibrio ruminis</name>
    <dbReference type="NCBI Taxonomy" id="46206"/>
    <lineage>
        <taxon>Bacteria</taxon>
        <taxon>Bacillati</taxon>
        <taxon>Bacillota</taxon>
        <taxon>Clostridia</taxon>
        <taxon>Lachnospirales</taxon>
        <taxon>Lachnospiraceae</taxon>
        <taxon>Pseudobutyrivibrio</taxon>
    </lineage>
</organism>
<name>A0A927YNY7_9FIRM</name>
<gene>
    <name evidence="1" type="ORF">E7272_12720</name>
</gene>
<dbReference type="AlphaFoldDB" id="A0A927YNY7"/>
<comment type="caution">
    <text evidence="1">The sequence shown here is derived from an EMBL/GenBank/DDBJ whole genome shotgun (WGS) entry which is preliminary data.</text>
</comment>
<reference evidence="1" key="1">
    <citation type="submission" date="2019-04" db="EMBL/GenBank/DDBJ databases">
        <title>Evolution of Biomass-Degrading Anaerobic Consortia Revealed by Metagenomics.</title>
        <authorList>
            <person name="Peng X."/>
        </authorList>
    </citation>
    <scope>NUCLEOTIDE SEQUENCE</scope>
    <source>
        <strain evidence="1">SIG311</strain>
    </source>
</reference>
<evidence type="ECO:0000313" key="1">
    <source>
        <dbReference type="EMBL" id="MBE5920687.1"/>
    </source>
</evidence>
<dbReference type="EMBL" id="SVER01000044">
    <property type="protein sequence ID" value="MBE5920687.1"/>
    <property type="molecule type" value="Genomic_DNA"/>
</dbReference>
<dbReference type="Proteomes" id="UP000766246">
    <property type="component" value="Unassembled WGS sequence"/>
</dbReference>
<proteinExistence type="predicted"/>
<protein>
    <submittedName>
        <fullName evidence="1">Uncharacterized protein</fullName>
    </submittedName>
</protein>